<evidence type="ECO:0000256" key="3">
    <source>
        <dbReference type="ARBA" id="ARBA00022664"/>
    </source>
</evidence>
<dbReference type="PROSITE" id="PS50137">
    <property type="entry name" value="DS_RBD"/>
    <property type="match status" value="1"/>
</dbReference>
<evidence type="ECO:0000256" key="9">
    <source>
        <dbReference type="SAM" id="MobiDB-lite"/>
    </source>
</evidence>
<keyword evidence="8" id="KW-0699">rRNA-binding</keyword>
<dbReference type="SMART" id="SM00535">
    <property type="entry name" value="RIBOc"/>
    <property type="match status" value="1"/>
</dbReference>
<dbReference type="InterPro" id="IPR000999">
    <property type="entry name" value="RNase_III_dom"/>
</dbReference>
<comment type="catalytic activity">
    <reaction evidence="1 8">
        <text>Endonucleolytic cleavage to 5'-phosphomonoester.</text>
        <dbReference type="EC" id="3.1.26.3"/>
    </reaction>
</comment>
<dbReference type="RefSeq" id="WP_095910208.1">
    <property type="nucleotide sequence ID" value="NZ_CAJPPZ010000035.1"/>
</dbReference>
<dbReference type="InterPro" id="IPR011907">
    <property type="entry name" value="RNase_III"/>
</dbReference>
<dbReference type="GO" id="GO:0004525">
    <property type="term" value="F:ribonuclease III activity"/>
    <property type="evidence" value="ECO:0007669"/>
    <property type="project" value="UniProtKB-UniRule"/>
</dbReference>
<dbReference type="InterPro" id="IPR014720">
    <property type="entry name" value="dsRBD_dom"/>
</dbReference>
<feature type="region of interest" description="Disordered" evidence="9">
    <location>
        <begin position="233"/>
        <end position="253"/>
    </location>
</feature>
<evidence type="ECO:0000256" key="6">
    <source>
        <dbReference type="ARBA" id="ARBA00022801"/>
    </source>
</evidence>
<reference evidence="12" key="1">
    <citation type="journal article" date="2017" name="Genome Announc.">
        <title>Twelve Complete Reference Genomes of Clinical Isolates in the Capnocytophaga Genus.</title>
        <authorList>
            <person name="Villarma A."/>
            <person name="Gulvik C.A."/>
            <person name="Rowe L.A."/>
            <person name="Sheth M."/>
            <person name="Juieng P."/>
            <person name="Nicholson A.C."/>
            <person name="Loparev V.N."/>
            <person name="McQuiston J.R."/>
        </authorList>
    </citation>
    <scope>NUCLEOTIDE SEQUENCE</scope>
    <source>
        <strain evidence="12">H1496</strain>
    </source>
</reference>
<dbReference type="GO" id="GO:0005737">
    <property type="term" value="C:cytoplasm"/>
    <property type="evidence" value="ECO:0007669"/>
    <property type="project" value="UniProtKB-SubCell"/>
</dbReference>
<dbReference type="GO" id="GO:0008033">
    <property type="term" value="P:tRNA processing"/>
    <property type="evidence" value="ECO:0007669"/>
    <property type="project" value="UniProtKB-KW"/>
</dbReference>
<dbReference type="Proteomes" id="UP001324270">
    <property type="component" value="Unassembled WGS sequence"/>
</dbReference>
<evidence type="ECO:0000259" key="10">
    <source>
        <dbReference type="PROSITE" id="PS50137"/>
    </source>
</evidence>
<dbReference type="CDD" id="cd00593">
    <property type="entry name" value="RIBOc"/>
    <property type="match status" value="1"/>
</dbReference>
<feature type="binding site" evidence="8">
    <location>
        <position position="60"/>
    </location>
    <ligand>
        <name>Mg(2+)</name>
        <dbReference type="ChEBI" id="CHEBI:18420"/>
    </ligand>
</feature>
<accession>A0A250FSB8</accession>
<dbReference type="SMART" id="SM00358">
    <property type="entry name" value="DSRM"/>
    <property type="match status" value="1"/>
</dbReference>
<feature type="active site" evidence="8">
    <location>
        <position position="131"/>
    </location>
</feature>
<dbReference type="EMBL" id="JAYKBV010000010">
    <property type="protein sequence ID" value="MEB3040650.1"/>
    <property type="molecule type" value="Genomic_DNA"/>
</dbReference>
<keyword evidence="8" id="KW-0479">Metal-binding</keyword>
<comment type="similarity">
    <text evidence="2">Belongs to the ribonuclease III family.</text>
</comment>
<dbReference type="PROSITE" id="PS00517">
    <property type="entry name" value="RNASE_3_1"/>
    <property type="match status" value="1"/>
</dbReference>
<reference evidence="13 15" key="3">
    <citation type="submission" date="2023-12" db="EMBL/GenBank/DDBJ databases">
        <title>Genomic sequences of Capnocytophaga and Parvimonas strains.</title>
        <authorList>
            <person name="Watt R.M."/>
            <person name="Wang M."/>
            <person name="Yang T."/>
            <person name="Tong W.M."/>
        </authorList>
    </citation>
    <scope>NUCLEOTIDE SEQUENCE [LARGE SCALE GENOMIC DNA]</scope>
    <source>
        <strain evidence="13 15">CCUG 13156</strain>
    </source>
</reference>
<dbReference type="EC" id="3.1.26.3" evidence="8"/>
<dbReference type="GO" id="GO:0046872">
    <property type="term" value="F:metal ion binding"/>
    <property type="evidence" value="ECO:0007669"/>
    <property type="project" value="UniProtKB-KW"/>
</dbReference>
<evidence type="ECO:0000313" key="13">
    <source>
        <dbReference type="EMBL" id="MEB3040650.1"/>
    </source>
</evidence>
<dbReference type="HAMAP" id="MF_00104">
    <property type="entry name" value="RNase_III"/>
    <property type="match status" value="1"/>
</dbReference>
<dbReference type="Gene3D" id="1.10.1520.10">
    <property type="entry name" value="Ribonuclease III domain"/>
    <property type="match status" value="1"/>
</dbReference>
<evidence type="ECO:0000256" key="5">
    <source>
        <dbReference type="ARBA" id="ARBA00022759"/>
    </source>
</evidence>
<comment type="subunit">
    <text evidence="8">Homodimer.</text>
</comment>
<keyword evidence="6 8" id="KW-0378">Hydrolase</keyword>
<dbReference type="SUPFAM" id="SSF54768">
    <property type="entry name" value="dsRNA-binding domain-like"/>
    <property type="match status" value="1"/>
</dbReference>
<feature type="binding site" evidence="8">
    <location>
        <position position="128"/>
    </location>
    <ligand>
        <name>Mg(2+)</name>
        <dbReference type="ChEBI" id="CHEBI:18420"/>
    </ligand>
</feature>
<comment type="subcellular location">
    <subcellularLocation>
        <location evidence="8">Cytoplasm</location>
    </subcellularLocation>
</comment>
<evidence type="ECO:0000313" key="12">
    <source>
        <dbReference type="EMBL" id="ATA86886.1"/>
    </source>
</evidence>
<keyword evidence="5 8" id="KW-0255">Endonuclease</keyword>
<reference evidence="14" key="2">
    <citation type="submission" date="2017-06" db="EMBL/GenBank/DDBJ databases">
        <title>Capnocytophaga spp. assemblies.</title>
        <authorList>
            <person name="Gulvik C.A."/>
        </authorList>
    </citation>
    <scope>NUCLEOTIDE SEQUENCE [LARGE SCALE GENOMIC DNA]</scope>
    <source>
        <strain evidence="14">H1496</strain>
    </source>
</reference>
<sequence>MNIFHKFLSRFKKKDGIFFDKMEQLLGFPPKEIHYYEEAFTLGTVRTDSAQPHISYERLEFLGDAILGAVIAHFVFLQAPDKNEGDLTKMRTRMVRRENLNQIGEDLRLREYLLADKRTLLSGNIAGNLLEALVGAIYLDRGYSKATEFIHRILIDTNLSMRDLENKVISYKSLMVEWAQKYHKTIAFVSEEDPTYKGRTKYFQAKVMINDKVFAKAHDTSKKKAEERAAKRAFFRAGDKKKSSKKNNKGKKQ</sequence>
<evidence type="ECO:0000259" key="11">
    <source>
        <dbReference type="PROSITE" id="PS50142"/>
    </source>
</evidence>
<dbReference type="GO" id="GO:0010468">
    <property type="term" value="P:regulation of gene expression"/>
    <property type="evidence" value="ECO:0007669"/>
    <property type="project" value="TreeGrafter"/>
</dbReference>
<dbReference type="GeneID" id="84808259"/>
<organism evidence="12 14">
    <name type="scientific">Capnocytophaga gingivalis</name>
    <dbReference type="NCBI Taxonomy" id="1017"/>
    <lineage>
        <taxon>Bacteria</taxon>
        <taxon>Pseudomonadati</taxon>
        <taxon>Bacteroidota</taxon>
        <taxon>Flavobacteriia</taxon>
        <taxon>Flavobacteriales</taxon>
        <taxon>Flavobacteriaceae</taxon>
        <taxon>Capnocytophaga</taxon>
    </lineage>
</organism>
<dbReference type="Pfam" id="PF00035">
    <property type="entry name" value="dsrm"/>
    <property type="match status" value="1"/>
</dbReference>
<dbReference type="PANTHER" id="PTHR11207">
    <property type="entry name" value="RIBONUCLEASE III"/>
    <property type="match status" value="1"/>
</dbReference>
<dbReference type="OrthoDB" id="9805026at2"/>
<evidence type="ECO:0000256" key="2">
    <source>
        <dbReference type="ARBA" id="ARBA00010183"/>
    </source>
</evidence>
<dbReference type="GO" id="GO:0006397">
    <property type="term" value="P:mRNA processing"/>
    <property type="evidence" value="ECO:0007669"/>
    <property type="project" value="UniProtKB-UniRule"/>
</dbReference>
<evidence type="ECO:0000313" key="15">
    <source>
        <dbReference type="Proteomes" id="UP001324270"/>
    </source>
</evidence>
<dbReference type="InterPro" id="IPR036389">
    <property type="entry name" value="RNase_III_sf"/>
</dbReference>
<feature type="domain" description="RNase III" evidence="11">
    <location>
        <begin position="8"/>
        <end position="142"/>
    </location>
</feature>
<feature type="active site" evidence="8">
    <location>
        <position position="64"/>
    </location>
</feature>
<keyword evidence="8" id="KW-0698">rRNA processing</keyword>
<dbReference type="SUPFAM" id="SSF69065">
    <property type="entry name" value="RNase III domain-like"/>
    <property type="match status" value="1"/>
</dbReference>
<evidence type="ECO:0000313" key="14">
    <source>
        <dbReference type="Proteomes" id="UP000217250"/>
    </source>
</evidence>
<evidence type="ECO:0000256" key="8">
    <source>
        <dbReference type="HAMAP-Rule" id="MF_00104"/>
    </source>
</evidence>
<keyword evidence="8" id="KW-0963">Cytoplasm</keyword>
<feature type="binding site" evidence="8">
    <location>
        <position position="131"/>
    </location>
    <ligand>
        <name>Mg(2+)</name>
        <dbReference type="ChEBI" id="CHEBI:18420"/>
    </ligand>
</feature>
<dbReference type="EMBL" id="CP022386">
    <property type="protein sequence ID" value="ATA86886.1"/>
    <property type="molecule type" value="Genomic_DNA"/>
</dbReference>
<keyword evidence="4 8" id="KW-0540">Nuclease</keyword>
<dbReference type="GO" id="GO:0019843">
    <property type="term" value="F:rRNA binding"/>
    <property type="evidence" value="ECO:0007669"/>
    <property type="project" value="UniProtKB-KW"/>
</dbReference>
<comment type="cofactor">
    <cofactor evidence="8">
        <name>Mg(2+)</name>
        <dbReference type="ChEBI" id="CHEBI:18420"/>
    </cofactor>
</comment>
<evidence type="ECO:0000256" key="1">
    <source>
        <dbReference type="ARBA" id="ARBA00000109"/>
    </source>
</evidence>
<keyword evidence="15" id="KW-1185">Reference proteome</keyword>
<comment type="function">
    <text evidence="8">Digests double-stranded RNA. Involved in the processing of primary rRNA transcript to yield the immediate precursors to the large and small rRNAs (23S and 16S). Processes some mRNAs, and tRNAs when they are encoded in the rRNA operon. Processes pre-crRNA and tracrRNA of type II CRISPR loci if present in the organism.</text>
</comment>
<dbReference type="GO" id="GO:0006364">
    <property type="term" value="P:rRNA processing"/>
    <property type="evidence" value="ECO:0007669"/>
    <property type="project" value="UniProtKB-UniRule"/>
</dbReference>
<feature type="domain" description="DRBM" evidence="10">
    <location>
        <begin position="170"/>
        <end position="239"/>
    </location>
</feature>
<dbReference type="KEGG" id="cgh:CGC50_06790"/>
<proteinExistence type="inferred from homology"/>
<protein>
    <recommendedName>
        <fullName evidence="8">Ribonuclease 3</fullName>
        <ecNumber evidence="8">3.1.26.3</ecNumber>
    </recommendedName>
    <alternativeName>
        <fullName evidence="8">Ribonuclease III</fullName>
        <shortName evidence="8">RNase III</shortName>
    </alternativeName>
</protein>
<dbReference type="Pfam" id="PF14622">
    <property type="entry name" value="Ribonucleas_3_3"/>
    <property type="match status" value="1"/>
</dbReference>
<evidence type="ECO:0000256" key="7">
    <source>
        <dbReference type="ARBA" id="ARBA00022884"/>
    </source>
</evidence>
<keyword evidence="7 8" id="KW-0694">RNA-binding</keyword>
<gene>
    <name evidence="8" type="primary">rnc</name>
    <name evidence="12" type="ORF">CGC50_06790</name>
    <name evidence="13" type="ORF">VJJ49_08080</name>
</gene>
<name>A0A250FSB8_9FLAO</name>
<keyword evidence="8" id="KW-0460">Magnesium</keyword>
<evidence type="ECO:0000256" key="4">
    <source>
        <dbReference type="ARBA" id="ARBA00022722"/>
    </source>
</evidence>
<dbReference type="PROSITE" id="PS50142">
    <property type="entry name" value="RNASE_3_2"/>
    <property type="match status" value="1"/>
</dbReference>
<keyword evidence="3 8" id="KW-0507">mRNA processing</keyword>
<dbReference type="Proteomes" id="UP000217250">
    <property type="component" value="Chromosome"/>
</dbReference>
<dbReference type="PANTHER" id="PTHR11207:SF0">
    <property type="entry name" value="RIBONUCLEASE 3"/>
    <property type="match status" value="1"/>
</dbReference>
<keyword evidence="8" id="KW-0819">tRNA processing</keyword>
<dbReference type="Gene3D" id="3.30.160.20">
    <property type="match status" value="1"/>
</dbReference>
<dbReference type="GO" id="GO:0003725">
    <property type="term" value="F:double-stranded RNA binding"/>
    <property type="evidence" value="ECO:0007669"/>
    <property type="project" value="TreeGrafter"/>
</dbReference>
<dbReference type="AlphaFoldDB" id="A0A250FSB8"/>
<feature type="compositionally biased region" description="Basic residues" evidence="9">
    <location>
        <begin position="242"/>
        <end position="253"/>
    </location>
</feature>